<dbReference type="Pfam" id="PF07581">
    <property type="entry name" value="Glug"/>
    <property type="match status" value="3"/>
</dbReference>
<dbReference type="Proteomes" id="UP000015520">
    <property type="component" value="Unassembled WGS sequence"/>
</dbReference>
<dbReference type="InterPro" id="IPR050909">
    <property type="entry name" value="Bact_Autotransporter_VF"/>
</dbReference>
<dbReference type="InterPro" id="IPR012334">
    <property type="entry name" value="Pectin_lyas_fold"/>
</dbReference>
<dbReference type="SMART" id="SM00912">
    <property type="entry name" value="Haemagg_act"/>
    <property type="match status" value="1"/>
</dbReference>
<dbReference type="eggNOG" id="COG1470">
    <property type="taxonomic scope" value="Bacteria"/>
</dbReference>
<evidence type="ECO:0000313" key="5">
    <source>
        <dbReference type="EMBL" id="EQB39620.1"/>
    </source>
</evidence>
<dbReference type="AlphaFoldDB" id="T0JF18"/>
<comment type="subcellular location">
    <subcellularLocation>
        <location evidence="1">Secreted</location>
    </subcellularLocation>
</comment>
<dbReference type="PATRIC" id="fig|1172190.3.peg.1242"/>
<evidence type="ECO:0000313" key="6">
    <source>
        <dbReference type="Proteomes" id="UP000015520"/>
    </source>
</evidence>
<evidence type="ECO:0000259" key="4">
    <source>
        <dbReference type="SMART" id="SM00912"/>
    </source>
</evidence>
<feature type="domain" description="Filamentous haemagglutinin FhaB/tRNA nuclease CdiA-like TPS" evidence="4">
    <location>
        <begin position="33"/>
        <end position="146"/>
    </location>
</feature>
<dbReference type="STRING" id="1172190.M947_06400"/>
<accession>T0JF18</accession>
<dbReference type="OrthoDB" id="468094at2"/>
<proteinExistence type="predicted"/>
<dbReference type="PANTHER" id="PTHR12338">
    <property type="entry name" value="AUTOTRANSPORTER"/>
    <property type="match status" value="1"/>
</dbReference>
<evidence type="ECO:0000256" key="2">
    <source>
        <dbReference type="ARBA" id="ARBA00022525"/>
    </source>
</evidence>
<name>T0JF18_9BACT</name>
<keyword evidence="6" id="KW-1185">Reference proteome</keyword>
<dbReference type="EMBL" id="AUPZ01000007">
    <property type="protein sequence ID" value="EQB39620.1"/>
    <property type="molecule type" value="Genomic_DNA"/>
</dbReference>
<dbReference type="RefSeq" id="WP_021287543.1">
    <property type="nucleotide sequence ID" value="NZ_AUPZ01000007.1"/>
</dbReference>
<dbReference type="eggNOG" id="COG3210">
    <property type="taxonomic scope" value="Bacteria"/>
</dbReference>
<evidence type="ECO:0000256" key="1">
    <source>
        <dbReference type="ARBA" id="ARBA00004613"/>
    </source>
</evidence>
<keyword evidence="2" id="KW-0964">Secreted</keyword>
<keyword evidence="3" id="KW-0732">Signal</keyword>
<sequence length="921" mass="96088">MKLNQDYKSRFKILKGGKISLVISTLVGVVTLSFAAPNGESVVSGGIVVDRDIANTTNINQSSNRGIINWQSFDVKTNERVNFNMPDTTSSTLNRVLSSSPTKIYGQINSNGQVFLVNQNGIYFSENSKINTAGFTASTLDITNENFLNSNYIFEGKSKASILNLGAITTDNAYTALLAKEVINEGVIQARLGNVELASGEKITLDINGNSLVKLTINKGTLDSLIQNKGLIQVDGGIVYLTTKALDEVLNGVVNNTGVIEANSIEQKDGKIILFAHGGTANIGGTLEAKDGFIETSGKEFSIAENTNVQTGHWLLDPINITIDSSLASTLTGQLVSGDATVTTAAAGTDEGNINVDSSISWSANKLTLRADKDININAALNASATAGLELQYAQTTATGTYNVKAPINLATTGSFSTKKGTDAIKNYTIITTLGAEGSTTTTDLQGIKGGLADNYVLGADIDALATTTWSGGTGWDPLGDDTTKFTGDFDGLGHTISNLFIDRGEKIGLFGYTKQAIIQNVGLLDVDISGSAAIGGLIGYDIGSSIFNAYTTGRISGTHGFIGGLVGLSESSTISKSYATGTVSAGDYDAGGLIGRASNSSISDAYATGAVSGTSYVGGLIGHAGSSSGISNVYATGAVSGSHNLGGLIGITIGLNISNAYATGTVSGDGYIIGGLIGRDQDSTITNVYATGAVSGGDDVGGLVGVATDSSISDSYARGDVSGTREVGGLLGGTDDSIITNVYATGAVSGTDNVGGLIGFKYSLNISNSFWDKETTGQTTSSGGGTGLTTAQMKDTKTFYEAGWNLDTVWARDTNNVQNDGYLDLRALSDFDFNTDVPLAPIYENILNNIIREAGNNNKEIREVFIKENNLRVVSKEDTLADRNDIRLALFPNRFIELINGGLHLPDGLSSDFYMLEEEK</sequence>
<dbReference type="Gene3D" id="2.160.20.10">
    <property type="entry name" value="Single-stranded right-handed beta-helix, Pectin lyase-like"/>
    <property type="match status" value="1"/>
</dbReference>
<dbReference type="InterPro" id="IPR008638">
    <property type="entry name" value="FhaB/CdiA-like_TPS"/>
</dbReference>
<dbReference type="Gene3D" id="2.160.20.110">
    <property type="match status" value="2"/>
</dbReference>
<dbReference type="InterPro" id="IPR011050">
    <property type="entry name" value="Pectin_lyase_fold/virulence"/>
</dbReference>
<evidence type="ECO:0000256" key="3">
    <source>
        <dbReference type="ARBA" id="ARBA00022729"/>
    </source>
</evidence>
<reference evidence="5 6" key="1">
    <citation type="submission" date="2013-07" db="EMBL/GenBank/DDBJ databases">
        <title>Sulfurimonas hongkongensis AST-10 Genome Sequencing.</title>
        <authorList>
            <person name="Cai L."/>
            <person name="Zhang T."/>
        </authorList>
    </citation>
    <scope>NUCLEOTIDE SEQUENCE [LARGE SCALE GENOMIC DNA]</scope>
    <source>
        <strain evidence="5 6">AST-10</strain>
    </source>
</reference>
<dbReference type="NCBIfam" id="TIGR01901">
    <property type="entry name" value="adhes_NPXG"/>
    <property type="match status" value="1"/>
</dbReference>
<dbReference type="InterPro" id="IPR011493">
    <property type="entry name" value="GLUG"/>
</dbReference>
<comment type="caution">
    <text evidence="5">The sequence shown here is derived from an EMBL/GenBank/DDBJ whole genome shotgun (WGS) entry which is preliminary data.</text>
</comment>
<dbReference type="GO" id="GO:0005576">
    <property type="term" value="C:extracellular region"/>
    <property type="evidence" value="ECO:0007669"/>
    <property type="project" value="UniProtKB-SubCell"/>
</dbReference>
<protein>
    <recommendedName>
        <fullName evidence="4">Filamentous haemagglutinin FhaB/tRNA nuclease CdiA-like TPS domain-containing protein</fullName>
    </recommendedName>
</protein>
<gene>
    <name evidence="5" type="ORF">M947_06400</name>
</gene>
<organism evidence="5 6">
    <name type="scientific">Sulfurimonas hongkongensis</name>
    <dbReference type="NCBI Taxonomy" id="1172190"/>
    <lineage>
        <taxon>Bacteria</taxon>
        <taxon>Pseudomonadati</taxon>
        <taxon>Campylobacterota</taxon>
        <taxon>Epsilonproteobacteria</taxon>
        <taxon>Campylobacterales</taxon>
        <taxon>Sulfurimonadaceae</taxon>
        <taxon>Sulfurimonas</taxon>
    </lineage>
</organism>
<dbReference type="PANTHER" id="PTHR12338:SF8">
    <property type="entry name" value="HEME_HEMOPEXIN-BINDING PROTEIN"/>
    <property type="match status" value="1"/>
</dbReference>
<dbReference type="Pfam" id="PF05860">
    <property type="entry name" value="TPS"/>
    <property type="match status" value="1"/>
</dbReference>
<dbReference type="SUPFAM" id="SSF51126">
    <property type="entry name" value="Pectin lyase-like"/>
    <property type="match status" value="1"/>
</dbReference>